<evidence type="ECO:0000256" key="9">
    <source>
        <dbReference type="ARBA" id="ARBA00023012"/>
    </source>
</evidence>
<keyword evidence="20" id="KW-1185">Reference proteome</keyword>
<evidence type="ECO:0000259" key="14">
    <source>
        <dbReference type="PROSITE" id="PS50109"/>
    </source>
</evidence>
<dbReference type="Pfam" id="PF08448">
    <property type="entry name" value="PAS_4"/>
    <property type="match status" value="2"/>
</dbReference>
<keyword evidence="13" id="KW-0812">Transmembrane</keyword>
<dbReference type="EC" id="2.7.13.3" evidence="3"/>
<evidence type="ECO:0000256" key="2">
    <source>
        <dbReference type="ARBA" id="ARBA00004370"/>
    </source>
</evidence>
<dbReference type="InterPro" id="IPR003661">
    <property type="entry name" value="HisK_dim/P_dom"/>
</dbReference>
<dbReference type="InterPro" id="IPR005467">
    <property type="entry name" value="His_kinase_dom"/>
</dbReference>
<dbReference type="SUPFAM" id="SSF52172">
    <property type="entry name" value="CheY-like"/>
    <property type="match status" value="1"/>
</dbReference>
<evidence type="ECO:0000256" key="12">
    <source>
        <dbReference type="PROSITE-ProRule" id="PRU00169"/>
    </source>
</evidence>
<dbReference type="SMART" id="SM00388">
    <property type="entry name" value="HisKA"/>
    <property type="match status" value="1"/>
</dbReference>
<dbReference type="Gene3D" id="1.10.287.130">
    <property type="match status" value="1"/>
</dbReference>
<gene>
    <name evidence="19" type="ORF">BLE401_03370</name>
</gene>
<dbReference type="Pfam" id="PF08447">
    <property type="entry name" value="PAS_3"/>
    <property type="match status" value="1"/>
</dbReference>
<keyword evidence="7" id="KW-0418">Kinase</keyword>
<dbReference type="SMART" id="SM00387">
    <property type="entry name" value="HATPase_c"/>
    <property type="match status" value="1"/>
</dbReference>
<keyword evidence="6" id="KW-0547">Nucleotide-binding</keyword>
<evidence type="ECO:0000313" key="19">
    <source>
        <dbReference type="EMBL" id="AUI67832.1"/>
    </source>
</evidence>
<dbReference type="Gene3D" id="3.40.50.2300">
    <property type="match status" value="1"/>
</dbReference>
<dbReference type="PROSITE" id="PS50885">
    <property type="entry name" value="HAMP"/>
    <property type="match status" value="1"/>
</dbReference>
<dbReference type="FunFam" id="1.10.287.130:FF:000038">
    <property type="entry name" value="Sensory transduction histidine kinase"/>
    <property type="match status" value="1"/>
</dbReference>
<evidence type="ECO:0000256" key="7">
    <source>
        <dbReference type="ARBA" id="ARBA00022777"/>
    </source>
</evidence>
<dbReference type="Pfam" id="PF00072">
    <property type="entry name" value="Response_reg"/>
    <property type="match status" value="1"/>
</dbReference>
<dbReference type="PROSITE" id="PS50112">
    <property type="entry name" value="PAS"/>
    <property type="match status" value="1"/>
</dbReference>
<accession>A0A2N9YBM0</accession>
<evidence type="ECO:0000259" key="17">
    <source>
        <dbReference type="PROSITE" id="PS50113"/>
    </source>
</evidence>
<dbReference type="PANTHER" id="PTHR43047">
    <property type="entry name" value="TWO-COMPONENT HISTIDINE PROTEIN KINASE"/>
    <property type="match status" value="1"/>
</dbReference>
<dbReference type="PROSITE" id="PS50109">
    <property type="entry name" value="HIS_KIN"/>
    <property type="match status" value="1"/>
</dbReference>
<dbReference type="Proteomes" id="UP000234271">
    <property type="component" value="Chromosome"/>
</dbReference>
<dbReference type="InterPro" id="IPR035965">
    <property type="entry name" value="PAS-like_dom_sf"/>
</dbReference>
<dbReference type="SMART" id="SM00091">
    <property type="entry name" value="PAS"/>
    <property type="match status" value="5"/>
</dbReference>
<dbReference type="RefSeq" id="WP_062148628.1">
    <property type="nucleotide sequence ID" value="NZ_CP012373.2"/>
</dbReference>
<dbReference type="SUPFAM" id="SSF47384">
    <property type="entry name" value="Homodimeric domain of signal transducing histidine kinase"/>
    <property type="match status" value="1"/>
</dbReference>
<evidence type="ECO:0000256" key="10">
    <source>
        <dbReference type="ARBA" id="ARBA00023136"/>
    </source>
</evidence>
<dbReference type="SUPFAM" id="SSF55785">
    <property type="entry name" value="PYP-like sensor domain (PAS domain)"/>
    <property type="match status" value="5"/>
</dbReference>
<dbReference type="GO" id="GO:0016020">
    <property type="term" value="C:membrane"/>
    <property type="evidence" value="ECO:0007669"/>
    <property type="project" value="UniProtKB-SubCell"/>
</dbReference>
<keyword evidence="13" id="KW-1133">Transmembrane helix</keyword>
<dbReference type="SMART" id="SM00086">
    <property type="entry name" value="PAC"/>
    <property type="match status" value="2"/>
</dbReference>
<feature type="domain" description="Histidine kinase" evidence="14">
    <location>
        <begin position="893"/>
        <end position="1121"/>
    </location>
</feature>
<evidence type="ECO:0000259" key="18">
    <source>
        <dbReference type="PROSITE" id="PS50885"/>
    </source>
</evidence>
<keyword evidence="10 13" id="KW-0472">Membrane</keyword>
<dbReference type="Pfam" id="PF00512">
    <property type="entry name" value="HisKA"/>
    <property type="match status" value="1"/>
</dbReference>
<proteinExistence type="predicted"/>
<dbReference type="PROSITE" id="PS50113">
    <property type="entry name" value="PAC"/>
    <property type="match status" value="2"/>
</dbReference>
<dbReference type="InterPro" id="IPR001789">
    <property type="entry name" value="Sig_transdc_resp-reg_receiver"/>
</dbReference>
<evidence type="ECO:0000256" key="13">
    <source>
        <dbReference type="SAM" id="Phobius"/>
    </source>
</evidence>
<reference evidence="20" key="1">
    <citation type="submission" date="2016-12" db="EMBL/GenBank/DDBJ databases">
        <title>Complete Genome Sequence of Beggiatoa leptomitiformis D-401.</title>
        <authorList>
            <person name="Fomenkov A."/>
            <person name="Vincze T."/>
            <person name="Grabovich M."/>
            <person name="Anton B.P."/>
            <person name="Dubinina G."/>
            <person name="Orlova M."/>
            <person name="Belousova E."/>
            <person name="Roberts R.J."/>
        </authorList>
    </citation>
    <scope>NUCLEOTIDE SEQUENCE [LARGE SCALE GENOMIC DNA]</scope>
    <source>
        <strain evidence="20">D-401</strain>
    </source>
</reference>
<dbReference type="InterPro" id="IPR003594">
    <property type="entry name" value="HATPase_dom"/>
</dbReference>
<dbReference type="InterPro" id="IPR000014">
    <property type="entry name" value="PAS"/>
</dbReference>
<dbReference type="CDD" id="cd00082">
    <property type="entry name" value="HisKA"/>
    <property type="match status" value="1"/>
</dbReference>
<feature type="domain" description="PAC" evidence="17">
    <location>
        <begin position="326"/>
        <end position="378"/>
    </location>
</feature>
<evidence type="ECO:0000256" key="4">
    <source>
        <dbReference type="ARBA" id="ARBA00022553"/>
    </source>
</evidence>
<sequence>MKRMFSWQMQSLALKQSIITLLVAILVGIFISISLIVWDFINTRQAIYSTGEQLLKIVQKSATQACYTLDSVLAEEILEGLMQFDAVHHAELQTEHAEKLAERQHSAVQHLKNNPISAFLFGDEILFSLPLIHHDKYSQQDEIVGYLKLTFNGGIAGNDFLNRAKAEMLIGCLRSLLLVILLLLVSRHLVTRPLTQMVSVLKQIDPHQTNDFIPYLTVNPLHKQDEIGQLTATINVLFAEVAHRTNQLLESEEYYRLTLVALNDGIWDWNLVSNAVVWNARCYEMLDYPASAFPVSLDVWVSLLHADDLPQTLTFIQQKIKNGEPFHIEFRLRKRTGDWLWVEGRGCVVQWKQGKAIRMIGTHTDISVRKQAEMALRDSESYNKILFADSRIPLIVLEVETEKIIDCNQAAIDIYGFTQRDEVLGKTPLAVSALVQADGVYSADVVHTHLQHCLTHGSHVFEWRHQRPTGELWDAEVYLMLFQHDGKTLVQFSLQDITQRKQTTEALRLSETRYRSIAQNFPNGAVVLFDKNLRYVLADGMGLAEAGLCKVELEGKTPREIFATHLADLLEPLYKRVLQGESIVQETPWNEFVYIASYTPLRDAAGQVINGMVVTQNITQRKKAEQLLEGVLNSAMNGIMAFKSVRNAMGNIIDFEIILANDMAERMIQTNTHSLIGQRLLNIMPHSLVNGLFAKYVAVVETEFLLDKELFFNYLGNYPSWYHLIAVKLSDGFTITFQNINARKQTEETLHKTTRQLESILYYSPTPISILDAQGRYLLINHAMEALWEKTPAQLVNRSVLGMLPPKMSQDFADKINTVIQSKQSLFVEDCLTFSGRERYFATTLFPIETDNESLVGSISLDITENKQVEKVLKQAKEAAENANQTKSAFLASMSHELRTPLNGVLGYAQLLMRDNTLTENQKHFIHIMQKSGEYLLTLVNDVLDLSKIEAGKLELIPTDFCLTDFINEIVMLFSQHLQQKGINFVYQQIPPPTSLPTDKQGTYPMLVHADETRLRQVLLNLLSNATKFTFEGYVSFKTIYHDNNIRFEVEDTGIGIPRDKLESIFMPFEQVRNAQTNNIEGTGLGLSISRKLVEMMGGQLQVQSVVGQGSVFWFEIALTVKEYKQIDNTVPVIQQAIGYTGRRRNILIVDDTNSNREFLVCLLNNLGFNTVEANDGLEALTSVQAHSFDIMLIDLKMPYLDGESCVRQLRRQKNNAGLIIIGLSATVFTDTRENFMAAGCNDFLEKPINVNKLLEKIQFYTQVDWIYDQTHTDKIVSHYYKETATHLLPLADLDELWRLASIGKVKGFLEKAEQLATTYTDASAFLTHLTALARNFELEQLKYLLEEIRNKHKEEKNG</sequence>
<feature type="domain" description="PAS" evidence="16">
    <location>
        <begin position="753"/>
        <end position="823"/>
    </location>
</feature>
<dbReference type="Gene3D" id="3.30.450.20">
    <property type="entry name" value="PAS domain"/>
    <property type="match status" value="5"/>
</dbReference>
<dbReference type="Gene3D" id="6.10.340.10">
    <property type="match status" value="1"/>
</dbReference>
<dbReference type="FunFam" id="3.30.565.10:FF:000010">
    <property type="entry name" value="Sensor histidine kinase RcsC"/>
    <property type="match status" value="1"/>
</dbReference>
<dbReference type="GO" id="GO:0005524">
    <property type="term" value="F:ATP binding"/>
    <property type="evidence" value="ECO:0007669"/>
    <property type="project" value="UniProtKB-KW"/>
</dbReference>
<dbReference type="PRINTS" id="PR00344">
    <property type="entry name" value="BCTRLSENSOR"/>
</dbReference>
<evidence type="ECO:0000256" key="11">
    <source>
        <dbReference type="ARBA" id="ARBA00023306"/>
    </source>
</evidence>
<keyword evidence="9" id="KW-0902">Two-component regulatory system</keyword>
<dbReference type="CDD" id="cd16922">
    <property type="entry name" value="HATPase_EvgS-ArcB-TorS-like"/>
    <property type="match status" value="1"/>
</dbReference>
<dbReference type="InterPro" id="IPR013655">
    <property type="entry name" value="PAS_fold_3"/>
</dbReference>
<dbReference type="SUPFAM" id="SSF55874">
    <property type="entry name" value="ATPase domain of HSP90 chaperone/DNA topoisomerase II/histidine kinase"/>
    <property type="match status" value="1"/>
</dbReference>
<evidence type="ECO:0000256" key="6">
    <source>
        <dbReference type="ARBA" id="ARBA00022741"/>
    </source>
</evidence>
<evidence type="ECO:0000256" key="3">
    <source>
        <dbReference type="ARBA" id="ARBA00012438"/>
    </source>
</evidence>
<evidence type="ECO:0000256" key="1">
    <source>
        <dbReference type="ARBA" id="ARBA00000085"/>
    </source>
</evidence>
<feature type="domain" description="Response regulatory" evidence="15">
    <location>
        <begin position="1146"/>
        <end position="1262"/>
    </location>
</feature>
<feature type="domain" description="PAC" evidence="17">
    <location>
        <begin position="578"/>
        <end position="630"/>
    </location>
</feature>
<dbReference type="GO" id="GO:0000155">
    <property type="term" value="F:phosphorelay sensor kinase activity"/>
    <property type="evidence" value="ECO:0007669"/>
    <property type="project" value="InterPro"/>
</dbReference>
<keyword evidence="5" id="KW-0808">Transferase</keyword>
<dbReference type="PROSITE" id="PS50110">
    <property type="entry name" value="RESPONSE_REGULATORY"/>
    <property type="match status" value="1"/>
</dbReference>
<keyword evidence="8" id="KW-0067">ATP-binding</keyword>
<dbReference type="InterPro" id="IPR003660">
    <property type="entry name" value="HAMP_dom"/>
</dbReference>
<dbReference type="Pfam" id="PF13426">
    <property type="entry name" value="PAS_9"/>
    <property type="match status" value="1"/>
</dbReference>
<name>A0A2N9YBM0_9GAMM</name>
<dbReference type="InterPro" id="IPR004358">
    <property type="entry name" value="Sig_transdc_His_kin-like_C"/>
</dbReference>
<protein>
    <recommendedName>
        <fullName evidence="3">histidine kinase</fullName>
        <ecNumber evidence="3">2.7.13.3</ecNumber>
    </recommendedName>
</protein>
<organism evidence="19 20">
    <name type="scientific">Beggiatoa leptomitoformis</name>
    <dbReference type="NCBI Taxonomy" id="288004"/>
    <lineage>
        <taxon>Bacteria</taxon>
        <taxon>Pseudomonadati</taxon>
        <taxon>Pseudomonadota</taxon>
        <taxon>Gammaproteobacteria</taxon>
        <taxon>Thiotrichales</taxon>
        <taxon>Thiotrichaceae</taxon>
        <taxon>Beggiatoa</taxon>
    </lineage>
</organism>
<comment type="subcellular location">
    <subcellularLocation>
        <location evidence="2">Membrane</location>
    </subcellularLocation>
</comment>
<feature type="domain" description="HAMP" evidence="18">
    <location>
        <begin position="188"/>
        <end position="246"/>
    </location>
</feature>
<dbReference type="Gene3D" id="3.30.565.10">
    <property type="entry name" value="Histidine kinase-like ATPase, C-terminal domain"/>
    <property type="match status" value="1"/>
</dbReference>
<dbReference type="CDD" id="cd00130">
    <property type="entry name" value="PAS"/>
    <property type="match status" value="3"/>
</dbReference>
<keyword evidence="4 12" id="KW-0597">Phosphoprotein</keyword>
<evidence type="ECO:0000259" key="16">
    <source>
        <dbReference type="PROSITE" id="PS50112"/>
    </source>
</evidence>
<feature type="transmembrane region" description="Helical" evidence="13">
    <location>
        <begin position="20"/>
        <end position="41"/>
    </location>
</feature>
<comment type="catalytic activity">
    <reaction evidence="1">
        <text>ATP + protein L-histidine = ADP + protein N-phospho-L-histidine.</text>
        <dbReference type="EC" id="2.7.13.3"/>
    </reaction>
</comment>
<dbReference type="NCBIfam" id="TIGR00229">
    <property type="entry name" value="sensory_box"/>
    <property type="match status" value="4"/>
</dbReference>
<dbReference type="InterPro" id="IPR036097">
    <property type="entry name" value="HisK_dim/P_sf"/>
</dbReference>
<dbReference type="PANTHER" id="PTHR43047:SF64">
    <property type="entry name" value="HISTIDINE KINASE CONTAINING CHEY-HOMOLOGOUS RECEIVER DOMAIN AND PAS DOMAIN-RELATED"/>
    <property type="match status" value="1"/>
</dbReference>
<dbReference type="InterPro" id="IPR000700">
    <property type="entry name" value="PAS-assoc_C"/>
</dbReference>
<evidence type="ECO:0000256" key="5">
    <source>
        <dbReference type="ARBA" id="ARBA00022679"/>
    </source>
</evidence>
<feature type="modified residue" description="4-aspartylphosphate" evidence="12">
    <location>
        <position position="1195"/>
    </location>
</feature>
<dbReference type="InterPro" id="IPR013656">
    <property type="entry name" value="PAS_4"/>
</dbReference>
<dbReference type="OrthoDB" id="9797243at2"/>
<evidence type="ECO:0000256" key="8">
    <source>
        <dbReference type="ARBA" id="ARBA00022840"/>
    </source>
</evidence>
<dbReference type="InterPro" id="IPR011006">
    <property type="entry name" value="CheY-like_superfamily"/>
</dbReference>
<dbReference type="SMART" id="SM00448">
    <property type="entry name" value="REC"/>
    <property type="match status" value="1"/>
</dbReference>
<dbReference type="InterPro" id="IPR036890">
    <property type="entry name" value="HATPase_C_sf"/>
</dbReference>
<dbReference type="CDD" id="cd17546">
    <property type="entry name" value="REC_hyHK_CKI1_RcsC-like"/>
    <property type="match status" value="1"/>
</dbReference>
<dbReference type="InterPro" id="IPR001610">
    <property type="entry name" value="PAC"/>
</dbReference>
<dbReference type="Pfam" id="PF02518">
    <property type="entry name" value="HATPase_c"/>
    <property type="match status" value="1"/>
</dbReference>
<evidence type="ECO:0000259" key="15">
    <source>
        <dbReference type="PROSITE" id="PS50110"/>
    </source>
</evidence>
<dbReference type="EMBL" id="CP018889">
    <property type="protein sequence ID" value="AUI67832.1"/>
    <property type="molecule type" value="Genomic_DNA"/>
</dbReference>
<keyword evidence="11" id="KW-0131">Cell cycle</keyword>
<evidence type="ECO:0000313" key="20">
    <source>
        <dbReference type="Proteomes" id="UP000234271"/>
    </source>
</evidence>